<comment type="subcellular location">
    <subcellularLocation>
        <location evidence="7">Cell inner membrane</location>
        <topology evidence="7">Multi-pass membrane protein</topology>
    </subcellularLocation>
    <subcellularLocation>
        <location evidence="1">Cell membrane</location>
        <topology evidence="1">Multi-pass membrane protein</topology>
    </subcellularLocation>
</comment>
<reference evidence="9 10" key="1">
    <citation type="submission" date="2017-06" db="EMBL/GenBank/DDBJ databases">
        <title>A draft genome sequence of Komagataeibacter nataicola LMG 1536.</title>
        <authorList>
            <person name="Skraban J."/>
            <person name="Cleenwerck I."/>
            <person name="Vandamme P."/>
            <person name="Trcek J."/>
        </authorList>
    </citation>
    <scope>NUCLEOTIDE SEQUENCE [LARGE SCALE GENOMIC DNA]</scope>
    <source>
        <strain evidence="9 10">LMG 1536</strain>
    </source>
</reference>
<feature type="transmembrane region" description="Helical" evidence="7">
    <location>
        <begin position="125"/>
        <end position="158"/>
    </location>
</feature>
<keyword evidence="5 7" id="KW-1133">Transmembrane helix</keyword>
<evidence type="ECO:0000256" key="2">
    <source>
        <dbReference type="ARBA" id="ARBA00009298"/>
    </source>
</evidence>
<dbReference type="PRINTS" id="PR01837">
    <property type="entry name" value="MGTCSAPBPROT"/>
</dbReference>
<dbReference type="PANTHER" id="PTHR33778:SF1">
    <property type="entry name" value="MAGNESIUM TRANSPORTER YHID-RELATED"/>
    <property type="match status" value="1"/>
</dbReference>
<gene>
    <name evidence="9" type="ORF">CDI09_12865</name>
</gene>
<evidence type="ECO:0000313" key="9">
    <source>
        <dbReference type="EMBL" id="PYD65558.1"/>
    </source>
</evidence>
<feature type="transmembrane region" description="Helical" evidence="7">
    <location>
        <begin position="95"/>
        <end position="113"/>
    </location>
</feature>
<feature type="domain" description="MgtC/SapB/SrpB/YhiD N-terminal" evidence="8">
    <location>
        <begin position="35"/>
        <end position="163"/>
    </location>
</feature>
<keyword evidence="6 7" id="KW-0472">Membrane</keyword>
<evidence type="ECO:0000256" key="6">
    <source>
        <dbReference type="ARBA" id="ARBA00023136"/>
    </source>
</evidence>
<keyword evidence="3" id="KW-1003">Cell membrane</keyword>
<dbReference type="InterPro" id="IPR049177">
    <property type="entry name" value="MgtC_SapB_SrpB_YhiD_N"/>
</dbReference>
<organism evidence="9 10">
    <name type="scientific">Komagataeibacter nataicola</name>
    <dbReference type="NCBI Taxonomy" id="265960"/>
    <lineage>
        <taxon>Bacteria</taxon>
        <taxon>Pseudomonadati</taxon>
        <taxon>Pseudomonadota</taxon>
        <taxon>Alphaproteobacteria</taxon>
        <taxon>Acetobacterales</taxon>
        <taxon>Acetobacteraceae</taxon>
        <taxon>Komagataeibacter</taxon>
    </lineage>
</organism>
<evidence type="ECO:0000256" key="3">
    <source>
        <dbReference type="ARBA" id="ARBA00022475"/>
    </source>
</evidence>
<evidence type="ECO:0000259" key="8">
    <source>
        <dbReference type="Pfam" id="PF02308"/>
    </source>
</evidence>
<dbReference type="PANTHER" id="PTHR33778">
    <property type="entry name" value="PROTEIN MGTC"/>
    <property type="match status" value="1"/>
</dbReference>
<evidence type="ECO:0000313" key="10">
    <source>
        <dbReference type="Proteomes" id="UP000247512"/>
    </source>
</evidence>
<dbReference type="EMBL" id="NIRT01000027">
    <property type="protein sequence ID" value="PYD65558.1"/>
    <property type="molecule type" value="Genomic_DNA"/>
</dbReference>
<dbReference type="Proteomes" id="UP000247512">
    <property type="component" value="Unassembled WGS sequence"/>
</dbReference>
<feature type="transmembrane region" description="Helical" evidence="7">
    <location>
        <begin position="58"/>
        <end position="75"/>
    </location>
</feature>
<evidence type="ECO:0000256" key="1">
    <source>
        <dbReference type="ARBA" id="ARBA00004651"/>
    </source>
</evidence>
<comment type="caution">
    <text evidence="9">The sequence shown here is derived from an EMBL/GenBank/DDBJ whole genome shotgun (WGS) entry which is preliminary data.</text>
</comment>
<protein>
    <recommendedName>
        <fullName evidence="7">Protein MgtC</fullName>
    </recommendedName>
</protein>
<proteinExistence type="inferred from homology"/>
<dbReference type="Pfam" id="PF02308">
    <property type="entry name" value="MgtC"/>
    <property type="match status" value="1"/>
</dbReference>
<name>A0ABX5P8I6_9PROT</name>
<keyword evidence="4 7" id="KW-0812">Transmembrane</keyword>
<feature type="transmembrane region" description="Helical" evidence="7">
    <location>
        <begin position="29"/>
        <end position="46"/>
    </location>
</feature>
<evidence type="ECO:0000256" key="7">
    <source>
        <dbReference type="RuleBase" id="RU365041"/>
    </source>
</evidence>
<accession>A0ABX5P8I6</accession>
<comment type="similarity">
    <text evidence="2 7">Belongs to the MgtC/SapB family.</text>
</comment>
<sequence>MLFNRQAHGLVRRRVVLSLFANMSSGEDWLQLGELVLAFVLSALVGMEREFRQKSAGLRTYTLVGVASALFMLVSKYGFNNILDAGRVVLDPSRIAAQVVSGIGFIGGGVIFMRRDIVRGLTTAASVWLTAALGMACGAGLITLAVATTIGHFIIMLGFPRISHLIPRDHAARSVGLFLSYPDGRGLLRMILIRCTRLRFTITRVKLEPPDRSLQDPEALQDLRDRQHDAELPPPDERPGHGTVTLFIKVRGRRPVSHLVAALSDIDGIISVETDEGDHDPE</sequence>
<evidence type="ECO:0000256" key="4">
    <source>
        <dbReference type="ARBA" id="ARBA00022692"/>
    </source>
</evidence>
<keyword evidence="7" id="KW-0997">Cell inner membrane</keyword>
<keyword evidence="10" id="KW-1185">Reference proteome</keyword>
<dbReference type="InterPro" id="IPR003416">
    <property type="entry name" value="MgtC/SapB/SrpB/YhiD_fam"/>
</dbReference>
<evidence type="ECO:0000256" key="5">
    <source>
        <dbReference type="ARBA" id="ARBA00022989"/>
    </source>
</evidence>